<dbReference type="GO" id="GO:0008081">
    <property type="term" value="F:phosphoric diester hydrolase activity"/>
    <property type="evidence" value="ECO:0007669"/>
    <property type="project" value="InterPro"/>
</dbReference>
<gene>
    <name evidence="1" type="ORF">OM076_16785</name>
</gene>
<evidence type="ECO:0000313" key="1">
    <source>
        <dbReference type="EMBL" id="MDA0161933.1"/>
    </source>
</evidence>
<evidence type="ECO:0008006" key="3">
    <source>
        <dbReference type="Google" id="ProtNLM"/>
    </source>
</evidence>
<comment type="caution">
    <text evidence="1">The sequence shown here is derived from an EMBL/GenBank/DDBJ whole genome shotgun (WGS) entry which is preliminary data.</text>
</comment>
<dbReference type="Proteomes" id="UP001149140">
    <property type="component" value="Unassembled WGS sequence"/>
</dbReference>
<keyword evidence="2" id="KW-1185">Reference proteome</keyword>
<dbReference type="RefSeq" id="WP_270041166.1">
    <property type="nucleotide sequence ID" value="NZ_JAPDOD010000015.1"/>
</dbReference>
<proteinExistence type="predicted"/>
<dbReference type="AlphaFoldDB" id="A0A9X3MYR8"/>
<dbReference type="InterPro" id="IPR017946">
    <property type="entry name" value="PLC-like_Pdiesterase_TIM-brl"/>
</dbReference>
<dbReference type="SUPFAM" id="SSF51695">
    <property type="entry name" value="PLC-like phosphodiesterases"/>
    <property type="match status" value="1"/>
</dbReference>
<dbReference type="EMBL" id="JAPDOD010000015">
    <property type="protein sequence ID" value="MDA0161933.1"/>
    <property type="molecule type" value="Genomic_DNA"/>
</dbReference>
<name>A0A9X3MYR8_9ACTN</name>
<sequence>MTLLAHRGLWVVASQRNTLEAFRDAFVNGFGIEIDVRDLAGELVVSHDPPVAGALGFDAVLDEYLAQGTPGLLAVNVKADGLHALLTEALARVPAERWFAFDMSVPDTRGYAQSALPFYTRHSDLEADPSLYDAAGGVWLDDFAGGFIDEPKIAAHLAAGKHVAVVSPELHRREHRETWEQWARWDVWADPRVHLCTDHPLEAQEVFA</sequence>
<organism evidence="1 2">
    <name type="scientific">Solirubrobacter ginsenosidimutans</name>
    <dbReference type="NCBI Taxonomy" id="490573"/>
    <lineage>
        <taxon>Bacteria</taxon>
        <taxon>Bacillati</taxon>
        <taxon>Actinomycetota</taxon>
        <taxon>Thermoleophilia</taxon>
        <taxon>Solirubrobacterales</taxon>
        <taxon>Solirubrobacteraceae</taxon>
        <taxon>Solirubrobacter</taxon>
    </lineage>
</organism>
<reference evidence="1" key="1">
    <citation type="submission" date="2022-10" db="EMBL/GenBank/DDBJ databases">
        <title>The WGS of Solirubrobacter ginsenosidimutans DSM 21036.</title>
        <authorList>
            <person name="Jiang Z."/>
        </authorList>
    </citation>
    <scope>NUCLEOTIDE SEQUENCE</scope>
    <source>
        <strain evidence="1">DSM 21036</strain>
    </source>
</reference>
<dbReference type="GO" id="GO:0006629">
    <property type="term" value="P:lipid metabolic process"/>
    <property type="evidence" value="ECO:0007669"/>
    <property type="project" value="InterPro"/>
</dbReference>
<dbReference type="Gene3D" id="3.20.20.190">
    <property type="entry name" value="Phosphatidylinositol (PI) phosphodiesterase"/>
    <property type="match status" value="1"/>
</dbReference>
<protein>
    <recommendedName>
        <fullName evidence="3">Phosphodiesterase</fullName>
    </recommendedName>
</protein>
<evidence type="ECO:0000313" key="2">
    <source>
        <dbReference type="Proteomes" id="UP001149140"/>
    </source>
</evidence>
<accession>A0A9X3MYR8</accession>